<dbReference type="GO" id="GO:0006508">
    <property type="term" value="P:proteolysis"/>
    <property type="evidence" value="ECO:0007669"/>
    <property type="project" value="UniProtKB-KW"/>
</dbReference>
<evidence type="ECO:0000313" key="9">
    <source>
        <dbReference type="Proteomes" id="UP000006607"/>
    </source>
</evidence>
<evidence type="ECO:0000256" key="3">
    <source>
        <dbReference type="ARBA" id="ARBA00022729"/>
    </source>
</evidence>
<dbReference type="InterPro" id="IPR018114">
    <property type="entry name" value="TRYPSIN_HIS"/>
</dbReference>
<dbReference type="EMBL" id="AHER01000063">
    <property type="protein sequence ID" value="EJR11754.1"/>
    <property type="molecule type" value="Genomic_DNA"/>
</dbReference>
<evidence type="ECO:0000256" key="1">
    <source>
        <dbReference type="ARBA" id="ARBA00008764"/>
    </source>
</evidence>
<dbReference type="AlphaFoldDB" id="A0A9W5K1W7"/>
<dbReference type="InterPro" id="IPR043504">
    <property type="entry name" value="Peptidase_S1_PA_chymotrypsin"/>
</dbReference>
<evidence type="ECO:0000256" key="4">
    <source>
        <dbReference type="ARBA" id="ARBA00022801"/>
    </source>
</evidence>
<feature type="domain" description="Peptidase S1" evidence="7">
    <location>
        <begin position="98"/>
        <end position="266"/>
    </location>
</feature>
<dbReference type="RefSeq" id="WP_001114845.1">
    <property type="nucleotide sequence ID" value="NZ_JH792027.1"/>
</dbReference>
<dbReference type="PANTHER" id="PTHR15462:SF8">
    <property type="entry name" value="SERINE PROTEASE"/>
    <property type="match status" value="1"/>
</dbReference>
<sequence length="285" mass="32100">MPENYHDMINNTGEIIPFSNISNIDTISEAFQGDGEVSPEDSIIHNIENLPSIEEIELIAPEDVCPPDERIKIINTTEYPWRSICRLIITRDDGIVAVGTGWFNGEGTVVTAGHCVYSTELEKWHKSIIIIPGKNHNIEPYGRYISTKFWSVLGWVKHKNLEYDYGAIMLENKIGKSIGYSGFRADPNSMIEDKTIMNSGYPAGKDGNLIDTQWYMKGNIKELTEKQIKYLIDTYGGNSGGPIWLDDESYQVIGIHAYGGCPNKGTRINKEVFNNLINWKKMGES</sequence>
<accession>A0A9W5K1W7</accession>
<dbReference type="InterPro" id="IPR008256">
    <property type="entry name" value="Peptidase_S1B"/>
</dbReference>
<dbReference type="PROSITE" id="PS00134">
    <property type="entry name" value="TRYPSIN_HIS"/>
    <property type="match status" value="1"/>
</dbReference>
<evidence type="ECO:0000259" key="7">
    <source>
        <dbReference type="Pfam" id="PF00089"/>
    </source>
</evidence>
<dbReference type="InterPro" id="IPR009003">
    <property type="entry name" value="Peptidase_S1_PA"/>
</dbReference>
<keyword evidence="3" id="KW-0732">Signal</keyword>
<dbReference type="Proteomes" id="UP000006607">
    <property type="component" value="Unassembled WGS sequence"/>
</dbReference>
<dbReference type="PRINTS" id="PR00839">
    <property type="entry name" value="V8PROTEASE"/>
</dbReference>
<evidence type="ECO:0000313" key="8">
    <source>
        <dbReference type="EMBL" id="EJR11754.1"/>
    </source>
</evidence>
<dbReference type="EC" id="3.4.21.-" evidence="6"/>
<gene>
    <name evidence="8" type="ORF">IIA_05861</name>
</gene>
<keyword evidence="5 6" id="KW-0720">Serine protease</keyword>
<protein>
    <recommendedName>
        <fullName evidence="6">Serine protease</fullName>
        <ecNumber evidence="6">3.4.21.-</ecNumber>
    </recommendedName>
</protein>
<dbReference type="GO" id="GO:0004252">
    <property type="term" value="F:serine-type endopeptidase activity"/>
    <property type="evidence" value="ECO:0007669"/>
    <property type="project" value="InterPro"/>
</dbReference>
<reference evidence="8" key="1">
    <citation type="submission" date="2012-04" db="EMBL/GenBank/DDBJ databases">
        <title>The Genome Sequence of Bacillus cereus VD014.</title>
        <authorList>
            <consortium name="The Broad Institute Genome Sequencing Platform"/>
            <consortium name="The Broad Institute Genome Sequencing Center for Infectious Disease"/>
            <person name="Feldgarden M."/>
            <person name="Van der Auwera G.A."/>
            <person name="Mahillon J."/>
            <person name="Duprez V."/>
            <person name="Timmery S."/>
            <person name="Mattelet C."/>
            <person name="Dierick K."/>
            <person name="Sun M."/>
            <person name="Yu Z."/>
            <person name="Zhu L."/>
            <person name="Hu X."/>
            <person name="Shank E.B."/>
            <person name="Swiecicka I."/>
            <person name="Hansen B.M."/>
            <person name="Andrup L."/>
            <person name="Young S.K."/>
            <person name="Zeng Q."/>
            <person name="Gargeya S."/>
            <person name="Fitzgerald M."/>
            <person name="Haas B."/>
            <person name="Abouelleil A."/>
            <person name="Alvarado L."/>
            <person name="Arachchi H.M."/>
            <person name="Berlin A."/>
            <person name="Chapman S.B."/>
            <person name="Goldberg J."/>
            <person name="Griggs A."/>
            <person name="Gujja S."/>
            <person name="Hansen M."/>
            <person name="Howarth C."/>
            <person name="Imamovic A."/>
            <person name="Larimer J."/>
            <person name="McCowen C."/>
            <person name="Montmayeur A."/>
            <person name="Murphy C."/>
            <person name="Neiman D."/>
            <person name="Pearson M."/>
            <person name="Priest M."/>
            <person name="Roberts A."/>
            <person name="Saif S."/>
            <person name="Shea T."/>
            <person name="Sisk P."/>
            <person name="Sykes S."/>
            <person name="Wortman J."/>
            <person name="Nusbaum C."/>
            <person name="Birren B."/>
        </authorList>
    </citation>
    <scope>NUCLEOTIDE SEQUENCE</scope>
    <source>
        <strain evidence="8">VD014</strain>
    </source>
</reference>
<evidence type="ECO:0000256" key="5">
    <source>
        <dbReference type="ARBA" id="ARBA00022825"/>
    </source>
</evidence>
<dbReference type="SUPFAM" id="SSF50494">
    <property type="entry name" value="Trypsin-like serine proteases"/>
    <property type="match status" value="1"/>
</dbReference>
<dbReference type="InterPro" id="IPR050966">
    <property type="entry name" value="Glutamyl_endopeptidase"/>
</dbReference>
<keyword evidence="2 6" id="KW-0645">Protease</keyword>
<proteinExistence type="inferred from homology"/>
<name>A0A9W5K1W7_BACC8</name>
<comment type="caution">
    <text evidence="8">The sequence shown here is derived from an EMBL/GenBank/DDBJ whole genome shotgun (WGS) entry which is preliminary data.</text>
</comment>
<dbReference type="PANTHER" id="PTHR15462">
    <property type="entry name" value="SERINE PROTEASE"/>
    <property type="match status" value="1"/>
</dbReference>
<dbReference type="InterPro" id="IPR001254">
    <property type="entry name" value="Trypsin_dom"/>
</dbReference>
<comment type="similarity">
    <text evidence="1 6">Belongs to the peptidase S1B family.</text>
</comment>
<organism evidence="8 9">
    <name type="scientific">Bacillus cereus (strain VD014)</name>
    <dbReference type="NCBI Taxonomy" id="1053223"/>
    <lineage>
        <taxon>Bacteria</taxon>
        <taxon>Bacillati</taxon>
        <taxon>Bacillota</taxon>
        <taxon>Bacilli</taxon>
        <taxon>Bacillales</taxon>
        <taxon>Bacillaceae</taxon>
        <taxon>Bacillus</taxon>
        <taxon>Bacillus cereus group</taxon>
    </lineage>
</organism>
<evidence type="ECO:0000256" key="2">
    <source>
        <dbReference type="ARBA" id="ARBA00022670"/>
    </source>
</evidence>
<keyword evidence="4 6" id="KW-0378">Hydrolase</keyword>
<dbReference type="Pfam" id="PF00089">
    <property type="entry name" value="Trypsin"/>
    <property type="match status" value="1"/>
</dbReference>
<dbReference type="Gene3D" id="2.40.10.10">
    <property type="entry name" value="Trypsin-like serine proteases"/>
    <property type="match status" value="2"/>
</dbReference>
<evidence type="ECO:0000256" key="6">
    <source>
        <dbReference type="RuleBase" id="RU004296"/>
    </source>
</evidence>